<feature type="transmembrane region" description="Helical" evidence="1">
    <location>
        <begin position="148"/>
        <end position="168"/>
    </location>
</feature>
<feature type="transmembrane region" description="Helical" evidence="1">
    <location>
        <begin position="174"/>
        <end position="194"/>
    </location>
</feature>
<feature type="transmembrane region" description="Helical" evidence="1">
    <location>
        <begin position="116"/>
        <end position="136"/>
    </location>
</feature>
<name>A0A6J6M4L5_9ZZZZ</name>
<gene>
    <name evidence="3" type="ORF">UFOPK2265_01171</name>
</gene>
<sequence length="279" mass="28745">MASLLALLSSVLWGTADFEGGRLSKKHAPIAVLGFSQVVGLLFGITLVVFIGDSGAQAFGDGGYLVPGICAGFLGYFGLICLYAGLASGSMGVVSPISALSAVVPLSYSLMHGDSLSRITSIGIVLALVGAFCASGPELSQGLPIRPLLLAIGAACGFGTSLTFISIGSQTSPLMTMVTMRVATFIVTIAIALRYRTTGGFSKSEYPSLIFMGVADFLANLLLGIACTKGSVSVAMVLSSMYPIATALLAFRFLHERLHRVQYVGIVLAVSGVALISAF</sequence>
<dbReference type="Pfam" id="PF00892">
    <property type="entry name" value="EamA"/>
    <property type="match status" value="2"/>
</dbReference>
<evidence type="ECO:0000313" key="3">
    <source>
        <dbReference type="EMBL" id="CAB4667655.1"/>
    </source>
</evidence>
<dbReference type="PANTHER" id="PTHR22911:SF137">
    <property type="entry name" value="SOLUTE CARRIER FAMILY 35 MEMBER G2-RELATED"/>
    <property type="match status" value="1"/>
</dbReference>
<keyword evidence="1" id="KW-0472">Membrane</keyword>
<dbReference type="SUPFAM" id="SSF103481">
    <property type="entry name" value="Multidrug resistance efflux transporter EmrE"/>
    <property type="match status" value="2"/>
</dbReference>
<organism evidence="3">
    <name type="scientific">freshwater metagenome</name>
    <dbReference type="NCBI Taxonomy" id="449393"/>
    <lineage>
        <taxon>unclassified sequences</taxon>
        <taxon>metagenomes</taxon>
        <taxon>ecological metagenomes</taxon>
    </lineage>
</organism>
<feature type="transmembrane region" description="Helical" evidence="1">
    <location>
        <begin position="261"/>
        <end position="278"/>
    </location>
</feature>
<accession>A0A6J6M4L5</accession>
<evidence type="ECO:0000256" key="1">
    <source>
        <dbReference type="SAM" id="Phobius"/>
    </source>
</evidence>
<dbReference type="EMBL" id="CAEZWP010000090">
    <property type="protein sequence ID" value="CAB4667655.1"/>
    <property type="molecule type" value="Genomic_DNA"/>
</dbReference>
<keyword evidence="1" id="KW-1133">Transmembrane helix</keyword>
<feature type="transmembrane region" description="Helical" evidence="1">
    <location>
        <begin position="206"/>
        <end position="226"/>
    </location>
</feature>
<dbReference type="PANTHER" id="PTHR22911">
    <property type="entry name" value="ACYL-MALONYL CONDENSING ENZYME-RELATED"/>
    <property type="match status" value="1"/>
</dbReference>
<feature type="transmembrane region" description="Helical" evidence="1">
    <location>
        <begin position="232"/>
        <end position="254"/>
    </location>
</feature>
<dbReference type="GO" id="GO:0016020">
    <property type="term" value="C:membrane"/>
    <property type="evidence" value="ECO:0007669"/>
    <property type="project" value="InterPro"/>
</dbReference>
<dbReference type="InterPro" id="IPR000620">
    <property type="entry name" value="EamA_dom"/>
</dbReference>
<evidence type="ECO:0000259" key="2">
    <source>
        <dbReference type="Pfam" id="PF00892"/>
    </source>
</evidence>
<feature type="domain" description="EamA" evidence="2">
    <location>
        <begin position="148"/>
        <end position="277"/>
    </location>
</feature>
<dbReference type="AlphaFoldDB" id="A0A6J6M4L5"/>
<reference evidence="3" key="1">
    <citation type="submission" date="2020-05" db="EMBL/GenBank/DDBJ databases">
        <authorList>
            <person name="Chiriac C."/>
            <person name="Salcher M."/>
            <person name="Ghai R."/>
            <person name="Kavagutti S V."/>
        </authorList>
    </citation>
    <scope>NUCLEOTIDE SEQUENCE</scope>
</reference>
<feature type="transmembrane region" description="Helical" evidence="1">
    <location>
        <begin position="64"/>
        <end position="86"/>
    </location>
</feature>
<proteinExistence type="predicted"/>
<feature type="domain" description="EamA" evidence="2">
    <location>
        <begin position="3"/>
        <end position="134"/>
    </location>
</feature>
<dbReference type="Gene3D" id="1.10.3730.20">
    <property type="match status" value="1"/>
</dbReference>
<dbReference type="InterPro" id="IPR037185">
    <property type="entry name" value="EmrE-like"/>
</dbReference>
<keyword evidence="1" id="KW-0812">Transmembrane</keyword>
<feature type="transmembrane region" description="Helical" evidence="1">
    <location>
        <begin position="28"/>
        <end position="52"/>
    </location>
</feature>
<protein>
    <submittedName>
        <fullName evidence="3">Unannotated protein</fullName>
    </submittedName>
</protein>